<feature type="transmembrane region" description="Helical" evidence="1">
    <location>
        <begin position="213"/>
        <end position="236"/>
    </location>
</feature>
<evidence type="ECO:0000313" key="2">
    <source>
        <dbReference type="EMBL" id="MBB3773030.1"/>
    </source>
</evidence>
<keyword evidence="1" id="KW-0812">Transmembrane</keyword>
<sequence length="254" mass="28438">MNWSRIITGDFFTAFVLCIGIIPLLAGWLCYWVAMRPRFVASFHPKDLQTSYLGALTLPFALFLAFMVTDIWGRETRYAQTVLQEVQRLDAMLDIARVCGPSCAPVDEAVNVYARALSKYEWDEGWVYPEPQVSRAFDALIATIAAAEADTTVASHLRSALLSGQIELRRLRTDRYFILHADLAPHRWIIVLILGVLSQVGLAALHVGKRPQLVLGMVTFSLAFAVTLAYTVALAWPTVDESIIPSEELRRILE</sequence>
<dbReference type="InterPro" id="IPR025333">
    <property type="entry name" value="DUF4239"/>
</dbReference>
<organism evidence="2 3">
    <name type="scientific">Ancylobacter tetraedralis</name>
    <dbReference type="NCBI Taxonomy" id="217068"/>
    <lineage>
        <taxon>Bacteria</taxon>
        <taxon>Pseudomonadati</taxon>
        <taxon>Pseudomonadota</taxon>
        <taxon>Alphaproteobacteria</taxon>
        <taxon>Hyphomicrobiales</taxon>
        <taxon>Xanthobacteraceae</taxon>
        <taxon>Ancylobacter</taxon>
    </lineage>
</organism>
<feature type="transmembrane region" description="Helical" evidence="1">
    <location>
        <begin position="188"/>
        <end position="207"/>
    </location>
</feature>
<keyword evidence="1" id="KW-0472">Membrane</keyword>
<gene>
    <name evidence="2" type="ORF">FHS55_003655</name>
</gene>
<dbReference type="RefSeq" id="WP_183191173.1">
    <property type="nucleotide sequence ID" value="NZ_JACICD010000007.1"/>
</dbReference>
<name>A0A839ZDS3_9HYPH</name>
<dbReference type="Pfam" id="PF14023">
    <property type="entry name" value="Bestrophin-like"/>
    <property type="match status" value="1"/>
</dbReference>
<comment type="caution">
    <text evidence="2">The sequence shown here is derived from an EMBL/GenBank/DDBJ whole genome shotgun (WGS) entry which is preliminary data.</text>
</comment>
<evidence type="ECO:0000313" key="3">
    <source>
        <dbReference type="Proteomes" id="UP000533469"/>
    </source>
</evidence>
<keyword evidence="3" id="KW-1185">Reference proteome</keyword>
<feature type="transmembrane region" description="Helical" evidence="1">
    <location>
        <begin position="54"/>
        <end position="73"/>
    </location>
</feature>
<keyword evidence="1" id="KW-1133">Transmembrane helix</keyword>
<dbReference type="EMBL" id="JACICD010000007">
    <property type="protein sequence ID" value="MBB3773030.1"/>
    <property type="molecule type" value="Genomic_DNA"/>
</dbReference>
<feature type="transmembrane region" description="Helical" evidence="1">
    <location>
        <begin position="12"/>
        <end position="34"/>
    </location>
</feature>
<evidence type="ECO:0008006" key="4">
    <source>
        <dbReference type="Google" id="ProtNLM"/>
    </source>
</evidence>
<dbReference type="Proteomes" id="UP000533469">
    <property type="component" value="Unassembled WGS sequence"/>
</dbReference>
<protein>
    <recommendedName>
        <fullName evidence="4">DUF4239 domain-containing protein</fullName>
    </recommendedName>
</protein>
<dbReference type="AlphaFoldDB" id="A0A839ZDS3"/>
<accession>A0A839ZDS3</accession>
<reference evidence="2 3" key="1">
    <citation type="submission" date="2020-08" db="EMBL/GenBank/DDBJ databases">
        <title>Genomic Encyclopedia of Type Strains, Phase IV (KMG-IV): sequencing the most valuable type-strain genomes for metagenomic binning, comparative biology and taxonomic classification.</title>
        <authorList>
            <person name="Goeker M."/>
        </authorList>
    </citation>
    <scope>NUCLEOTIDE SEQUENCE [LARGE SCALE GENOMIC DNA]</scope>
    <source>
        <strain evidence="2 3">DSM 5895</strain>
    </source>
</reference>
<evidence type="ECO:0000256" key="1">
    <source>
        <dbReference type="SAM" id="Phobius"/>
    </source>
</evidence>
<proteinExistence type="predicted"/>